<keyword evidence="2" id="KW-0812">Transmembrane</keyword>
<evidence type="ECO:0000313" key="3">
    <source>
        <dbReference type="EMBL" id="CAA6810917.1"/>
    </source>
</evidence>
<evidence type="ECO:0000256" key="1">
    <source>
        <dbReference type="SAM" id="Coils"/>
    </source>
</evidence>
<keyword evidence="2" id="KW-1133">Transmembrane helix</keyword>
<feature type="transmembrane region" description="Helical" evidence="2">
    <location>
        <begin position="79"/>
        <end position="98"/>
    </location>
</feature>
<sequence>MQDFKDINQDTFTQKDLMMHLLHASQHTVTREEAKDNMENLNQKIDKVEQTLSLRIDKVEQTLSLRIDKVEHKIDRLQWFLLAGILALFFKDYIGSFIG</sequence>
<dbReference type="EMBL" id="CACVAW010000043">
    <property type="protein sequence ID" value="CAA6810917.1"/>
    <property type="molecule type" value="Genomic_DNA"/>
</dbReference>
<evidence type="ECO:0008006" key="4">
    <source>
        <dbReference type="Google" id="ProtNLM"/>
    </source>
</evidence>
<organism evidence="3">
    <name type="scientific">uncultured Campylobacterales bacterium</name>
    <dbReference type="NCBI Taxonomy" id="352960"/>
    <lineage>
        <taxon>Bacteria</taxon>
        <taxon>Pseudomonadati</taxon>
        <taxon>Campylobacterota</taxon>
        <taxon>Epsilonproteobacteria</taxon>
        <taxon>Campylobacterales</taxon>
        <taxon>environmental samples</taxon>
    </lineage>
</organism>
<evidence type="ECO:0000256" key="2">
    <source>
        <dbReference type="SAM" id="Phobius"/>
    </source>
</evidence>
<protein>
    <recommendedName>
        <fullName evidence="4">DUF1640 domain-containing protein</fullName>
    </recommendedName>
</protein>
<keyword evidence="2" id="KW-0472">Membrane</keyword>
<accession>A0A6S6T2J3</accession>
<dbReference type="AlphaFoldDB" id="A0A6S6T2J3"/>
<keyword evidence="1" id="KW-0175">Coiled coil</keyword>
<gene>
    <name evidence="3" type="ORF">HELGO_WM20342</name>
</gene>
<reference evidence="3" key="1">
    <citation type="submission" date="2020-01" db="EMBL/GenBank/DDBJ databases">
        <authorList>
            <person name="Meier V. D."/>
            <person name="Meier V D."/>
        </authorList>
    </citation>
    <scope>NUCLEOTIDE SEQUENCE</scope>
    <source>
        <strain evidence="3">HLG_WM_MAG_12</strain>
    </source>
</reference>
<feature type="coiled-coil region" evidence="1">
    <location>
        <begin position="24"/>
        <end position="58"/>
    </location>
</feature>
<proteinExistence type="predicted"/>
<name>A0A6S6T2J3_9BACT</name>